<proteinExistence type="predicted"/>
<dbReference type="EMBL" id="JAYMYS010000009">
    <property type="protein sequence ID" value="KAK7380487.1"/>
    <property type="molecule type" value="Genomic_DNA"/>
</dbReference>
<keyword evidence="2" id="KW-1185">Reference proteome</keyword>
<dbReference type="Proteomes" id="UP001386955">
    <property type="component" value="Unassembled WGS sequence"/>
</dbReference>
<comment type="caution">
    <text evidence="1">The sequence shown here is derived from an EMBL/GenBank/DDBJ whole genome shotgun (WGS) entry which is preliminary data.</text>
</comment>
<name>A0AAN9NX62_PSOTE</name>
<sequence>MLRVLSISSLHHPALYPTSTSTNTTVTVVWTSNECVSEVCVTDTEKEKEKERETKHSFLELHDLLLLGWVESLISR</sequence>
<protein>
    <submittedName>
        <fullName evidence="1">Uncharacterized protein</fullName>
    </submittedName>
</protein>
<dbReference type="AlphaFoldDB" id="A0AAN9NX62"/>
<accession>A0AAN9NX62</accession>
<reference evidence="1 2" key="1">
    <citation type="submission" date="2024-01" db="EMBL/GenBank/DDBJ databases">
        <title>The genomes of 5 underutilized Papilionoideae crops provide insights into root nodulation and disease resistanc.</title>
        <authorList>
            <person name="Jiang F."/>
        </authorList>
    </citation>
    <scope>NUCLEOTIDE SEQUENCE [LARGE SCALE GENOMIC DNA]</scope>
    <source>
        <strain evidence="1">DUOXIRENSHENG_FW03</strain>
        <tissue evidence="1">Leaves</tissue>
    </source>
</reference>
<organism evidence="1 2">
    <name type="scientific">Psophocarpus tetragonolobus</name>
    <name type="common">Winged bean</name>
    <name type="synonym">Dolichos tetragonolobus</name>
    <dbReference type="NCBI Taxonomy" id="3891"/>
    <lineage>
        <taxon>Eukaryota</taxon>
        <taxon>Viridiplantae</taxon>
        <taxon>Streptophyta</taxon>
        <taxon>Embryophyta</taxon>
        <taxon>Tracheophyta</taxon>
        <taxon>Spermatophyta</taxon>
        <taxon>Magnoliopsida</taxon>
        <taxon>eudicotyledons</taxon>
        <taxon>Gunneridae</taxon>
        <taxon>Pentapetalae</taxon>
        <taxon>rosids</taxon>
        <taxon>fabids</taxon>
        <taxon>Fabales</taxon>
        <taxon>Fabaceae</taxon>
        <taxon>Papilionoideae</taxon>
        <taxon>50 kb inversion clade</taxon>
        <taxon>NPAAA clade</taxon>
        <taxon>indigoferoid/millettioid clade</taxon>
        <taxon>Phaseoleae</taxon>
        <taxon>Psophocarpus</taxon>
    </lineage>
</organism>
<evidence type="ECO:0000313" key="1">
    <source>
        <dbReference type="EMBL" id="KAK7380487.1"/>
    </source>
</evidence>
<evidence type="ECO:0000313" key="2">
    <source>
        <dbReference type="Proteomes" id="UP001386955"/>
    </source>
</evidence>
<gene>
    <name evidence="1" type="ORF">VNO78_32998</name>
</gene>